<dbReference type="InterPro" id="IPR008766">
    <property type="entry name" value="Replication_gene_A-like"/>
</dbReference>
<dbReference type="GO" id="GO:0004519">
    <property type="term" value="F:endonuclease activity"/>
    <property type="evidence" value="ECO:0007669"/>
    <property type="project" value="UniProtKB-KW"/>
</dbReference>
<proteinExistence type="predicted"/>
<evidence type="ECO:0000313" key="6">
    <source>
        <dbReference type="EMBL" id="OIQ75325.1"/>
    </source>
</evidence>
<evidence type="ECO:0000256" key="4">
    <source>
        <dbReference type="ARBA" id="ARBA00022801"/>
    </source>
</evidence>
<dbReference type="GO" id="GO:0006260">
    <property type="term" value="P:DNA replication"/>
    <property type="evidence" value="ECO:0007669"/>
    <property type="project" value="UniProtKB-KW"/>
</dbReference>
<feature type="domain" description="Replication gene A protein-like" evidence="5">
    <location>
        <begin position="154"/>
        <end position="363"/>
    </location>
</feature>
<keyword evidence="3" id="KW-0255">Endonuclease</keyword>
<keyword evidence="4" id="KW-0378">Hydrolase</keyword>
<reference evidence="6" key="1">
    <citation type="submission" date="2016-10" db="EMBL/GenBank/DDBJ databases">
        <title>Sequence of Gallionella enrichment culture.</title>
        <authorList>
            <person name="Poehlein A."/>
            <person name="Muehling M."/>
            <person name="Daniel R."/>
        </authorList>
    </citation>
    <scope>NUCLEOTIDE SEQUENCE</scope>
</reference>
<dbReference type="Pfam" id="PF05840">
    <property type="entry name" value="Phage_GPA"/>
    <property type="match status" value="1"/>
</dbReference>
<sequence>MVIHDQDFQDSNSIPEFPQQLKFEVELRAWHSDENVRYENVPVYEWINGPDEAPVIIDILEVPTERRTGPLHSGERSLSRVIARTLAKPIQDDAIVEALIFKQQIDREGLALCDMTDKQIGKMAYHSWQREIDELYNTNQQALAEFLPDAGLRARRMRKQRNRTLETLALHCRVVGGNAPIRTRCSLNMSERKRDMMQRQADFVENHKIVGAGGEVIKLADGGVTAEKRLSEMYTMVKGLQSAAEAQGLTWSRVVVTVPGPMHPNPKRSGAKNWDGTLPSEAAAWLQKRWQLFRARLAKKSIKIAGLWTLEAHADGCPHLNFLFYYNSKHATVIQDAFIDLFAHSAQAVDWENGDTAKKGAQFASYALKYFTKFFNENPDADAIDESAWASCWTLRRHGFYGIPPLSAWRRLRAQHQPPQTRDPLLLSAWRSARGGKAHVWIMLNGGLACKATARPVRALYVQRKRSQVCVGVENQRTRQAIVNKTPGYWNLVKVVDTEDKENHKVTLVLNYPSGGASAPPLDPFDLGFATTPPPIPITAPPKPAENSAILGYKPYH</sequence>
<evidence type="ECO:0000256" key="3">
    <source>
        <dbReference type="ARBA" id="ARBA00022759"/>
    </source>
</evidence>
<name>A0A1J5QH64_9ZZZZ</name>
<keyword evidence="1" id="KW-0235">DNA replication</keyword>
<dbReference type="GO" id="GO:0016787">
    <property type="term" value="F:hydrolase activity"/>
    <property type="evidence" value="ECO:0007669"/>
    <property type="project" value="UniProtKB-KW"/>
</dbReference>
<comment type="caution">
    <text evidence="6">The sequence shown here is derived from an EMBL/GenBank/DDBJ whole genome shotgun (WGS) entry which is preliminary data.</text>
</comment>
<keyword evidence="2" id="KW-0540">Nuclease</keyword>
<accession>A0A1J5QH64</accession>
<evidence type="ECO:0000256" key="1">
    <source>
        <dbReference type="ARBA" id="ARBA00022705"/>
    </source>
</evidence>
<dbReference type="AlphaFoldDB" id="A0A1J5QH64"/>
<gene>
    <name evidence="6" type="ORF">GALL_430060</name>
</gene>
<protein>
    <submittedName>
        <fullName evidence="6">Bacteriophage replication protein A</fullName>
    </submittedName>
</protein>
<evidence type="ECO:0000256" key="2">
    <source>
        <dbReference type="ARBA" id="ARBA00022722"/>
    </source>
</evidence>
<dbReference type="EMBL" id="MLJW01002201">
    <property type="protein sequence ID" value="OIQ75325.1"/>
    <property type="molecule type" value="Genomic_DNA"/>
</dbReference>
<evidence type="ECO:0000259" key="5">
    <source>
        <dbReference type="Pfam" id="PF05840"/>
    </source>
</evidence>
<organism evidence="6">
    <name type="scientific">mine drainage metagenome</name>
    <dbReference type="NCBI Taxonomy" id="410659"/>
    <lineage>
        <taxon>unclassified sequences</taxon>
        <taxon>metagenomes</taxon>
        <taxon>ecological metagenomes</taxon>
    </lineage>
</organism>